<dbReference type="Gene3D" id="3.90.1170.50">
    <property type="entry name" value="Aldehyde oxidase/xanthine dehydrogenase, a/b hammerhead"/>
    <property type="match status" value="1"/>
</dbReference>
<dbReference type="PANTHER" id="PTHR11908:SF132">
    <property type="entry name" value="ALDEHYDE OXIDASE 1-RELATED"/>
    <property type="match status" value="1"/>
</dbReference>
<keyword evidence="1" id="KW-0500">Molybdenum</keyword>
<protein>
    <submittedName>
        <fullName evidence="4">Xanthine dehydrogenase family protein molybdopterin-binding subunit</fullName>
    </submittedName>
</protein>
<comment type="caution">
    <text evidence="4">The sequence shown here is derived from an EMBL/GenBank/DDBJ whole genome shotgun (WGS) entry which is preliminary data.</text>
</comment>
<evidence type="ECO:0000313" key="5">
    <source>
        <dbReference type="Proteomes" id="UP000271925"/>
    </source>
</evidence>
<keyword evidence="5" id="KW-1185">Reference proteome</keyword>
<dbReference type="InterPro" id="IPR016208">
    <property type="entry name" value="Ald_Oxase/xanthine_DH-like"/>
</dbReference>
<proteinExistence type="predicted"/>
<dbReference type="GO" id="GO:0005506">
    <property type="term" value="F:iron ion binding"/>
    <property type="evidence" value="ECO:0007669"/>
    <property type="project" value="InterPro"/>
</dbReference>
<dbReference type="RefSeq" id="WP_124874251.1">
    <property type="nucleotide sequence ID" value="NZ_RQJO01000008.1"/>
</dbReference>
<dbReference type="InterPro" id="IPR000674">
    <property type="entry name" value="Ald_Oxase/Xan_DH_a/b"/>
</dbReference>
<dbReference type="InterPro" id="IPR008274">
    <property type="entry name" value="AldOxase/xan_DH_MoCoBD1"/>
</dbReference>
<evidence type="ECO:0000313" key="4">
    <source>
        <dbReference type="EMBL" id="RRB03981.1"/>
    </source>
</evidence>
<organism evidence="4 5">
    <name type="scientific">Larkinella rosea</name>
    <dbReference type="NCBI Taxonomy" id="2025312"/>
    <lineage>
        <taxon>Bacteria</taxon>
        <taxon>Pseudomonadati</taxon>
        <taxon>Bacteroidota</taxon>
        <taxon>Cytophagia</taxon>
        <taxon>Cytophagales</taxon>
        <taxon>Spirosomataceae</taxon>
        <taxon>Larkinella</taxon>
    </lineage>
</organism>
<dbReference type="InterPro" id="IPR046867">
    <property type="entry name" value="AldOxase/xan_DH_MoCoBD2"/>
</dbReference>
<dbReference type="PANTHER" id="PTHR11908">
    <property type="entry name" value="XANTHINE DEHYDROGENASE"/>
    <property type="match status" value="1"/>
</dbReference>
<name>A0A3P1BSA3_9BACT</name>
<dbReference type="InterPro" id="IPR036856">
    <property type="entry name" value="Ald_Oxase/Xan_DH_a/b_sf"/>
</dbReference>
<evidence type="ECO:0000256" key="2">
    <source>
        <dbReference type="ARBA" id="ARBA00023002"/>
    </source>
</evidence>
<accession>A0A3P1BSA3</accession>
<dbReference type="AlphaFoldDB" id="A0A3P1BSA3"/>
<dbReference type="Pfam" id="PF01315">
    <property type="entry name" value="Ald_Xan_dh_C"/>
    <property type="match status" value="1"/>
</dbReference>
<keyword evidence="2" id="KW-0560">Oxidoreductase</keyword>
<dbReference type="GO" id="GO:0016491">
    <property type="term" value="F:oxidoreductase activity"/>
    <property type="evidence" value="ECO:0007669"/>
    <property type="project" value="UniProtKB-KW"/>
</dbReference>
<dbReference type="Pfam" id="PF02738">
    <property type="entry name" value="MoCoBD_1"/>
    <property type="match status" value="1"/>
</dbReference>
<dbReference type="SUPFAM" id="SSF54665">
    <property type="entry name" value="CO dehydrogenase molybdoprotein N-domain-like"/>
    <property type="match status" value="1"/>
</dbReference>
<evidence type="ECO:0000259" key="3">
    <source>
        <dbReference type="SMART" id="SM01008"/>
    </source>
</evidence>
<reference evidence="4 5" key="1">
    <citation type="submission" date="2018-11" db="EMBL/GenBank/DDBJ databases">
        <authorList>
            <person name="Zhou Z."/>
            <person name="Wang G."/>
        </authorList>
    </citation>
    <scope>NUCLEOTIDE SEQUENCE [LARGE SCALE GENOMIC DNA]</scope>
    <source>
        <strain evidence="4 5">KCTC52004</strain>
    </source>
</reference>
<dbReference type="SUPFAM" id="SSF56003">
    <property type="entry name" value="Molybdenum cofactor-binding domain"/>
    <property type="match status" value="1"/>
</dbReference>
<dbReference type="Proteomes" id="UP000271925">
    <property type="component" value="Unassembled WGS sequence"/>
</dbReference>
<gene>
    <name evidence="4" type="ORF">EHT25_10645</name>
</gene>
<dbReference type="SMART" id="SM01008">
    <property type="entry name" value="Ald_Xan_dh_C"/>
    <property type="match status" value="1"/>
</dbReference>
<dbReference type="OrthoDB" id="9759099at2"/>
<sequence length="708" mass="76210">MKEVTKVTGTPINRIDGIAKVTGKAPYSMDHPVKNPAYAILFKSTVAAGKIQAIDMTAAEKAPGVIAIITHQNAPKLNVKGGLRGGALLQSPEIEFFGQHIGIVVAETFEQARYASRLIQVTYDKKEPKVDFEKLAGQARLPKDKEKADARRGDVQTALRQATYKVEEVYETPIEHHHPMEPHATIAEWNGDHVTLYNSAQIVNGAQTATAATLNLKPEQVRIVSPYIGGGFGSKGGQWANLALAAVAAKHVNRPVKLALTRQQMVNSVGMRQHNRQKISLAATADGKLTALAHETTTHCAINDEFVEPCGDCSKVMYDTPNSLITYRVVPMNLILPTYTRGPGKSTGSFALESAMDELAYKLKMDPIAFRIKNEPDRDPSNGKPWSSRATVQCLQEGAKAFGWENRKSEPRQNQQGNYWIGYGVAAGTYPAHQRPTSALVKLKRTGDHVAATVELAAADLGTGTYTILTQTAADALGLPIQNVKVNIGDSSLPPAAGAVGSVGAASYANAVNDACVKLTQELVVKSGKQFFVRPTAAQLMRSEKITDYQTRVDSKPPESAEAYSAHSFNANFAEVAVHQSTGMIRVNRFLAVTGAGTILNPKTARSQIIGGNVWGIGMALTEESVVDPRWGNFVTRSLADYHVPTHLDIGHLDAIFINEKDEHVNTLGVKGIGEVGIVAVAAAVANAVFNATGKRIRELPITPDKVL</sequence>
<feature type="domain" description="Aldehyde oxidase/xanthine dehydrogenase a/b hammerhead" evidence="3">
    <location>
        <begin position="22"/>
        <end position="127"/>
    </location>
</feature>
<dbReference type="Gene3D" id="3.30.365.10">
    <property type="entry name" value="Aldehyde oxidase/xanthine dehydrogenase, molybdopterin binding domain"/>
    <property type="match status" value="4"/>
</dbReference>
<dbReference type="Pfam" id="PF20256">
    <property type="entry name" value="MoCoBD_2"/>
    <property type="match status" value="1"/>
</dbReference>
<evidence type="ECO:0000256" key="1">
    <source>
        <dbReference type="ARBA" id="ARBA00022505"/>
    </source>
</evidence>
<dbReference type="InterPro" id="IPR037165">
    <property type="entry name" value="AldOxase/xan_DH_Mopterin-bd_sf"/>
</dbReference>
<dbReference type="EMBL" id="RQJO01000008">
    <property type="protein sequence ID" value="RRB03981.1"/>
    <property type="molecule type" value="Genomic_DNA"/>
</dbReference>